<dbReference type="GO" id="GO:0032784">
    <property type="term" value="P:regulation of DNA-templated transcription elongation"/>
    <property type="evidence" value="ECO:0007669"/>
    <property type="project" value="InterPro"/>
</dbReference>
<accession>A0A4P6X5P2</accession>
<gene>
    <name evidence="2" type="primary">rnk2</name>
    <name evidence="2" type="ORF">HPF_15265</name>
</gene>
<protein>
    <submittedName>
        <fullName evidence="2">Regulator of nucleoside diphosphate kinase</fullName>
    </submittedName>
</protein>
<dbReference type="Gene3D" id="3.10.50.30">
    <property type="entry name" value="Transcription elongation factor, GreA/GreB, C-terminal domain"/>
    <property type="match status" value="1"/>
</dbReference>
<keyword evidence="3" id="KW-1185">Reference proteome</keyword>
<sequence>MYSPDCGERVLTEMDHARLTVLQGVSDHPDLSSLLSLADLVPPAQVPADVITMHSRALIRDLAAGELQELTLCYPGDAVAGKGSTSVLSPIGAALLGRRVGDSVHVQLPAGKARDLRIETVLFQPEADAACAA</sequence>
<dbReference type="InterPro" id="IPR036953">
    <property type="entry name" value="GreA/GreB_C_sf"/>
</dbReference>
<keyword evidence="2" id="KW-0808">Transferase</keyword>
<dbReference type="AlphaFoldDB" id="A0A4P6X5P2"/>
<dbReference type="GO" id="GO:0016301">
    <property type="term" value="F:kinase activity"/>
    <property type="evidence" value="ECO:0007669"/>
    <property type="project" value="UniProtKB-KW"/>
</dbReference>
<dbReference type="KEGG" id="hpse:HPF_15265"/>
<dbReference type="InterPro" id="IPR023459">
    <property type="entry name" value="Tscrpt_elong_fac_GreA/B_fam"/>
</dbReference>
<evidence type="ECO:0000259" key="1">
    <source>
        <dbReference type="Pfam" id="PF01272"/>
    </source>
</evidence>
<evidence type="ECO:0000313" key="3">
    <source>
        <dbReference type="Proteomes" id="UP000293912"/>
    </source>
</evidence>
<proteinExistence type="predicted"/>
<dbReference type="GO" id="GO:0006354">
    <property type="term" value="P:DNA-templated transcription elongation"/>
    <property type="evidence" value="ECO:0007669"/>
    <property type="project" value="TreeGrafter"/>
</dbReference>
<dbReference type="RefSeq" id="WP_079365883.1">
    <property type="nucleotide sequence ID" value="NZ_CP037867.1"/>
</dbReference>
<dbReference type="InterPro" id="IPR001437">
    <property type="entry name" value="Tscrpt_elong_fac_GreA/B_C"/>
</dbReference>
<dbReference type="GO" id="GO:0070063">
    <property type="term" value="F:RNA polymerase binding"/>
    <property type="evidence" value="ECO:0007669"/>
    <property type="project" value="InterPro"/>
</dbReference>
<dbReference type="Proteomes" id="UP000293912">
    <property type="component" value="Chromosome"/>
</dbReference>
<dbReference type="InterPro" id="IPR018151">
    <property type="entry name" value="TF_GreA/GreB_CS"/>
</dbReference>
<dbReference type="PROSITE" id="PS00830">
    <property type="entry name" value="GREAB_2"/>
    <property type="match status" value="1"/>
</dbReference>
<dbReference type="Pfam" id="PF01272">
    <property type="entry name" value="GreA_GreB"/>
    <property type="match status" value="1"/>
</dbReference>
<dbReference type="PANTHER" id="PTHR30437">
    <property type="entry name" value="TRANSCRIPTION ELONGATION FACTOR GREA"/>
    <property type="match status" value="1"/>
</dbReference>
<dbReference type="EMBL" id="CP037867">
    <property type="protein sequence ID" value="QBM29054.1"/>
    <property type="molecule type" value="Genomic_DNA"/>
</dbReference>
<dbReference type="SUPFAM" id="SSF54534">
    <property type="entry name" value="FKBP-like"/>
    <property type="match status" value="1"/>
</dbReference>
<dbReference type="GO" id="GO:0003677">
    <property type="term" value="F:DNA binding"/>
    <property type="evidence" value="ECO:0007669"/>
    <property type="project" value="InterPro"/>
</dbReference>
<reference evidence="2 3" key="1">
    <citation type="submission" date="2019-03" db="EMBL/GenBank/DDBJ databases">
        <authorList>
            <person name="Sebastian G."/>
            <person name="Baumann P."/>
            <person name="Ruckert C."/>
            <person name="Kalinowski J."/>
            <person name="Nebel B."/>
            <person name="Takors R."/>
            <person name="Blombach B."/>
        </authorList>
    </citation>
    <scope>NUCLEOTIDE SEQUENCE [LARGE SCALE GENOMIC DNA]</scope>
    <source>
        <strain evidence="2 3">DSM 1084</strain>
    </source>
</reference>
<evidence type="ECO:0000313" key="2">
    <source>
        <dbReference type="EMBL" id="QBM29054.1"/>
    </source>
</evidence>
<feature type="domain" description="Transcription elongation factor GreA/GreB C-terminal" evidence="1">
    <location>
        <begin position="47"/>
        <end position="121"/>
    </location>
</feature>
<dbReference type="PANTHER" id="PTHR30437:SF5">
    <property type="entry name" value="REGULATOR OF NUCLEOSIDE DIPHOSPHATE KINASE"/>
    <property type="match status" value="1"/>
</dbReference>
<keyword evidence="2" id="KW-0418">Kinase</keyword>
<name>A0A4P6X5P2_HYDPS</name>
<organism evidence="2 3">
    <name type="scientific">Hydrogenophaga pseudoflava</name>
    <name type="common">Pseudomonas carboxydoflava</name>
    <dbReference type="NCBI Taxonomy" id="47421"/>
    <lineage>
        <taxon>Bacteria</taxon>
        <taxon>Pseudomonadati</taxon>
        <taxon>Pseudomonadota</taxon>
        <taxon>Betaproteobacteria</taxon>
        <taxon>Burkholderiales</taxon>
        <taxon>Comamonadaceae</taxon>
        <taxon>Hydrogenophaga</taxon>
    </lineage>
</organism>